<dbReference type="EMBL" id="JAPDDR010000001">
    <property type="protein sequence ID" value="MCW1912460.1"/>
    <property type="molecule type" value="Genomic_DNA"/>
</dbReference>
<comment type="caution">
    <text evidence="1">The sequence shown here is derived from an EMBL/GenBank/DDBJ whole genome shotgun (WGS) entry which is preliminary data.</text>
</comment>
<accession>A0ABT3FY04</accession>
<evidence type="ECO:0000313" key="2">
    <source>
        <dbReference type="Proteomes" id="UP001165653"/>
    </source>
</evidence>
<keyword evidence="2" id="KW-1185">Reference proteome</keyword>
<evidence type="ECO:0000313" key="1">
    <source>
        <dbReference type="EMBL" id="MCW1912460.1"/>
    </source>
</evidence>
<sequence length="42" mass="4333">MKSCLGLLLTLLILVAVVGTGAAIWYLSGTAEFSRKEAPAAP</sequence>
<reference evidence="1" key="1">
    <citation type="submission" date="2022-10" db="EMBL/GenBank/DDBJ databases">
        <title>Luteolibacter sp. GHJ8, whole genome shotgun sequencing project.</title>
        <authorList>
            <person name="Zhao G."/>
            <person name="Shen L."/>
        </authorList>
    </citation>
    <scope>NUCLEOTIDE SEQUENCE</scope>
    <source>
        <strain evidence="1">GHJ8</strain>
    </source>
</reference>
<name>A0ABT3FY04_9BACT</name>
<proteinExistence type="predicted"/>
<dbReference type="Proteomes" id="UP001165653">
    <property type="component" value="Unassembled WGS sequence"/>
</dbReference>
<organism evidence="1 2">
    <name type="scientific">Luteolibacter rhizosphaerae</name>
    <dbReference type="NCBI Taxonomy" id="2989719"/>
    <lineage>
        <taxon>Bacteria</taxon>
        <taxon>Pseudomonadati</taxon>
        <taxon>Verrucomicrobiota</taxon>
        <taxon>Verrucomicrobiia</taxon>
        <taxon>Verrucomicrobiales</taxon>
        <taxon>Verrucomicrobiaceae</taxon>
        <taxon>Luteolibacter</taxon>
    </lineage>
</organism>
<protein>
    <submittedName>
        <fullName evidence="1">Uncharacterized protein</fullName>
    </submittedName>
</protein>
<gene>
    <name evidence="1" type="ORF">OJ996_02675</name>
</gene>
<dbReference type="RefSeq" id="WP_264510868.1">
    <property type="nucleotide sequence ID" value="NZ_JAPDDR010000001.1"/>
</dbReference>